<keyword evidence="4" id="KW-1185">Reference proteome</keyword>
<evidence type="ECO:0000313" key="3">
    <source>
        <dbReference type="EMBL" id="TVU18281.1"/>
    </source>
</evidence>
<gene>
    <name evidence="3" type="ORF">EJB05_34370</name>
</gene>
<dbReference type="PROSITE" id="PS50234">
    <property type="entry name" value="VWFA"/>
    <property type="match status" value="1"/>
</dbReference>
<dbReference type="Gene3D" id="3.40.50.410">
    <property type="entry name" value="von Willebrand factor, type A domain"/>
    <property type="match status" value="1"/>
</dbReference>
<keyword evidence="1" id="KW-0812">Transmembrane</keyword>
<sequence>MSFSDDELPPAISSAGPKPVQAGRVRLVAYNNEEAPLEQHRQQVLLEVTDTSFPVERSWLDLVIVFDVSGSMGDGEKLDKLKTAMKLVISKLGPMDRLSVVSFAEKRCPLLCMTRASKEKLMKDIVENGVRAGGGGNIEDGLKIGLNVLAGRRHTDGRVSSVILMSDGKQGPAGDARAVDIGDVAVYTFGFGGDNDAKAHILLRTIIIVLEAIASKSQGGTYYFVRDGESLCEHLSQVLAGLLSVVVRDLRLTVWEQLGHSKTDKVDAGGYTQVAEYNGSGGLVTIFFGDLYSGEVRKVIVDLVLPAVGREDGPTPVLFAQCLYSIQGKGFYSPPEHLECIMRRTGTASWPPDAMMPEPVKGELVRRRHASKLKEASELTDLNSARLKLQEAKQLDLVEQYSPTTNILTTELMMLLSLATWPELLACLLASWTSHYRQRFAGRGDVRGVRIFDTPRMGRYLVQATELEKNPNMSVPSVDDDDVKEKIDGARAASYQPPRRRIIPPRHRYWSSGWASRAGIILCTLLAIALIAAGAAVLAVYLLYKPKTPYLVVADAQLVQLQYDGTIRYLQVSITILAENNNSKAEASFSHVDLALGFQGADVALLRAEPFVVAPRSALPLQYNVVSAGRTLGTTGMRGHGGRAPGRRGAARLTRQGAHALEGGCLPQHQVLDAYLLPPPLLLPRKRHRRAQRSPKMPLQVALARTRSATLASIVYSLIYSLLYE</sequence>
<comment type="caution">
    <text evidence="3">The sequence shown here is derived from an EMBL/GenBank/DDBJ whole genome shotgun (WGS) entry which is preliminary data.</text>
</comment>
<dbReference type="OrthoDB" id="687730at2759"/>
<protein>
    <recommendedName>
        <fullName evidence="2">VWFA domain-containing protein</fullName>
    </recommendedName>
</protein>
<name>A0A5J9U566_9POAL</name>
<dbReference type="InterPro" id="IPR036465">
    <property type="entry name" value="vWFA_dom_sf"/>
</dbReference>
<dbReference type="AlphaFoldDB" id="A0A5J9U566"/>
<feature type="transmembrane region" description="Helical" evidence="1">
    <location>
        <begin position="518"/>
        <end position="544"/>
    </location>
</feature>
<dbReference type="PANTHER" id="PTHR10579:SF129">
    <property type="entry name" value="OS01G0640200 PROTEIN"/>
    <property type="match status" value="1"/>
</dbReference>
<evidence type="ECO:0000313" key="4">
    <source>
        <dbReference type="Proteomes" id="UP000324897"/>
    </source>
</evidence>
<dbReference type="InterPro" id="IPR051266">
    <property type="entry name" value="CLCR"/>
</dbReference>
<proteinExistence type="predicted"/>
<evidence type="ECO:0000256" key="1">
    <source>
        <dbReference type="SAM" id="Phobius"/>
    </source>
</evidence>
<organism evidence="3 4">
    <name type="scientific">Eragrostis curvula</name>
    <name type="common">weeping love grass</name>
    <dbReference type="NCBI Taxonomy" id="38414"/>
    <lineage>
        <taxon>Eukaryota</taxon>
        <taxon>Viridiplantae</taxon>
        <taxon>Streptophyta</taxon>
        <taxon>Embryophyta</taxon>
        <taxon>Tracheophyta</taxon>
        <taxon>Spermatophyta</taxon>
        <taxon>Magnoliopsida</taxon>
        <taxon>Liliopsida</taxon>
        <taxon>Poales</taxon>
        <taxon>Poaceae</taxon>
        <taxon>PACMAD clade</taxon>
        <taxon>Chloridoideae</taxon>
        <taxon>Eragrostideae</taxon>
        <taxon>Eragrostidinae</taxon>
        <taxon>Eragrostis</taxon>
    </lineage>
</organism>
<dbReference type="EMBL" id="RWGY01000029">
    <property type="protein sequence ID" value="TVU18281.1"/>
    <property type="molecule type" value="Genomic_DNA"/>
</dbReference>
<dbReference type="Gramene" id="TVU18281">
    <property type="protein sequence ID" value="TVU18281"/>
    <property type="gene ID" value="EJB05_34370"/>
</dbReference>
<dbReference type="PANTHER" id="PTHR10579">
    <property type="entry name" value="CALCIUM-ACTIVATED CHLORIDE CHANNEL REGULATOR"/>
    <property type="match status" value="1"/>
</dbReference>
<evidence type="ECO:0000259" key="2">
    <source>
        <dbReference type="PROSITE" id="PS50234"/>
    </source>
</evidence>
<keyword evidence="1" id="KW-1133">Transmembrane helix</keyword>
<reference evidence="3 4" key="1">
    <citation type="journal article" date="2019" name="Sci. Rep.">
        <title>A high-quality genome of Eragrostis curvula grass provides insights into Poaceae evolution and supports new strategies to enhance forage quality.</title>
        <authorList>
            <person name="Carballo J."/>
            <person name="Santos B.A.C.M."/>
            <person name="Zappacosta D."/>
            <person name="Garbus I."/>
            <person name="Selva J.P."/>
            <person name="Gallo C.A."/>
            <person name="Diaz A."/>
            <person name="Albertini E."/>
            <person name="Caccamo M."/>
            <person name="Echenique V."/>
        </authorList>
    </citation>
    <scope>NUCLEOTIDE SEQUENCE [LARGE SCALE GENOMIC DNA]</scope>
    <source>
        <strain evidence="4">cv. Victoria</strain>
        <tissue evidence="3">Leaf</tissue>
    </source>
</reference>
<dbReference type="Pfam" id="PF00092">
    <property type="entry name" value="VWA"/>
    <property type="match status" value="1"/>
</dbReference>
<accession>A0A5J9U566</accession>
<dbReference type="SMART" id="SM00327">
    <property type="entry name" value="VWA"/>
    <property type="match status" value="1"/>
</dbReference>
<feature type="domain" description="VWFA" evidence="2">
    <location>
        <begin position="61"/>
        <end position="242"/>
    </location>
</feature>
<dbReference type="SUPFAM" id="SSF53300">
    <property type="entry name" value="vWA-like"/>
    <property type="match status" value="1"/>
</dbReference>
<dbReference type="InterPro" id="IPR002035">
    <property type="entry name" value="VWF_A"/>
</dbReference>
<dbReference type="Proteomes" id="UP000324897">
    <property type="component" value="Chromosome 7"/>
</dbReference>
<feature type="non-terminal residue" evidence="3">
    <location>
        <position position="1"/>
    </location>
</feature>
<keyword evidence="1" id="KW-0472">Membrane</keyword>